<dbReference type="Pfam" id="PF06803">
    <property type="entry name" value="DUF1232"/>
    <property type="match status" value="1"/>
</dbReference>
<dbReference type="GO" id="GO:0012505">
    <property type="term" value="C:endomembrane system"/>
    <property type="evidence" value="ECO:0007669"/>
    <property type="project" value="UniProtKB-SubCell"/>
</dbReference>
<comment type="caution">
    <text evidence="6">The sequence shown here is derived from an EMBL/GenBank/DDBJ whole genome shotgun (WGS) entry which is preliminary data.</text>
</comment>
<dbReference type="EMBL" id="JACJFM010000004">
    <property type="protein sequence ID" value="MBB1485930.1"/>
    <property type="molecule type" value="Genomic_DNA"/>
</dbReference>
<evidence type="ECO:0000256" key="2">
    <source>
        <dbReference type="ARBA" id="ARBA00022692"/>
    </source>
</evidence>
<keyword evidence="3" id="KW-1133">Transmembrane helix</keyword>
<dbReference type="RefSeq" id="WP_182807715.1">
    <property type="nucleotide sequence ID" value="NZ_JACJFM010000004.1"/>
</dbReference>
<accession>A0A839IMI8</accession>
<feature type="domain" description="DUF1232" evidence="5">
    <location>
        <begin position="53"/>
        <end position="88"/>
    </location>
</feature>
<evidence type="ECO:0000313" key="7">
    <source>
        <dbReference type="Proteomes" id="UP000565262"/>
    </source>
</evidence>
<name>A0A839IMI8_9GAMM</name>
<keyword evidence="2" id="KW-0812">Transmembrane</keyword>
<keyword evidence="7" id="KW-1185">Reference proteome</keyword>
<evidence type="ECO:0000313" key="6">
    <source>
        <dbReference type="EMBL" id="MBB1485930.1"/>
    </source>
</evidence>
<comment type="subcellular location">
    <subcellularLocation>
        <location evidence="1">Endomembrane system</location>
        <topology evidence="1">Multi-pass membrane protein</topology>
    </subcellularLocation>
</comment>
<dbReference type="PIRSF" id="PIRSF031804">
    <property type="entry name" value="UCP031804"/>
    <property type="match status" value="1"/>
</dbReference>
<gene>
    <name evidence="6" type="ORF">H4O21_04790</name>
</gene>
<evidence type="ECO:0000256" key="3">
    <source>
        <dbReference type="ARBA" id="ARBA00022989"/>
    </source>
</evidence>
<dbReference type="InterPro" id="IPR016983">
    <property type="entry name" value="UCP031804"/>
</dbReference>
<dbReference type="AlphaFoldDB" id="A0A839IMI8"/>
<keyword evidence="4" id="KW-0472">Membrane</keyword>
<sequence>MSEHSQDKYSAQYSDEGFWQKVKRYARTAGEEVLETALKLYFAAIDADTPAWAKTTIFGALGYFISPLDAIPDAVPAVGFSDDLGVLVAAAATVAIHIKDEHGEKAHQLVEQWLG</sequence>
<reference evidence="6 7" key="1">
    <citation type="submission" date="2020-08" db="EMBL/GenBank/DDBJ databases">
        <title>Oceanospirillum sp. nov. isolated from marine sediment.</title>
        <authorList>
            <person name="Ji X."/>
        </authorList>
    </citation>
    <scope>NUCLEOTIDE SEQUENCE [LARGE SCALE GENOMIC DNA]</scope>
    <source>
        <strain evidence="6 7">D5</strain>
    </source>
</reference>
<dbReference type="InterPro" id="IPR010652">
    <property type="entry name" value="DUF1232"/>
</dbReference>
<protein>
    <submittedName>
        <fullName evidence="6">DUF1232 domain-containing protein</fullName>
    </submittedName>
</protein>
<evidence type="ECO:0000259" key="5">
    <source>
        <dbReference type="Pfam" id="PF06803"/>
    </source>
</evidence>
<evidence type="ECO:0000256" key="4">
    <source>
        <dbReference type="ARBA" id="ARBA00023136"/>
    </source>
</evidence>
<organism evidence="6 7">
    <name type="scientific">Oceanospirillum sediminis</name>
    <dbReference type="NCBI Taxonomy" id="2760088"/>
    <lineage>
        <taxon>Bacteria</taxon>
        <taxon>Pseudomonadati</taxon>
        <taxon>Pseudomonadota</taxon>
        <taxon>Gammaproteobacteria</taxon>
        <taxon>Oceanospirillales</taxon>
        <taxon>Oceanospirillaceae</taxon>
        <taxon>Oceanospirillum</taxon>
    </lineage>
</organism>
<proteinExistence type="predicted"/>
<evidence type="ECO:0000256" key="1">
    <source>
        <dbReference type="ARBA" id="ARBA00004127"/>
    </source>
</evidence>
<dbReference type="Proteomes" id="UP000565262">
    <property type="component" value="Unassembled WGS sequence"/>
</dbReference>